<reference evidence="2" key="1">
    <citation type="submission" date="2015-04" db="UniProtKB">
        <authorList>
            <consortium name="EnsemblPlants"/>
        </authorList>
    </citation>
    <scope>IDENTIFICATION</scope>
    <source>
        <strain evidence="2">SL10</strain>
    </source>
</reference>
<evidence type="ECO:0000256" key="1">
    <source>
        <dbReference type="SAM" id="MobiDB-lite"/>
    </source>
</evidence>
<organism evidence="2">
    <name type="scientific">Oryza nivara</name>
    <name type="common">Indian wild rice</name>
    <name type="synonym">Oryza sativa f. spontanea</name>
    <dbReference type="NCBI Taxonomy" id="4536"/>
    <lineage>
        <taxon>Eukaryota</taxon>
        <taxon>Viridiplantae</taxon>
        <taxon>Streptophyta</taxon>
        <taxon>Embryophyta</taxon>
        <taxon>Tracheophyta</taxon>
        <taxon>Spermatophyta</taxon>
        <taxon>Magnoliopsida</taxon>
        <taxon>Liliopsida</taxon>
        <taxon>Poales</taxon>
        <taxon>Poaceae</taxon>
        <taxon>BOP clade</taxon>
        <taxon>Oryzoideae</taxon>
        <taxon>Oryzeae</taxon>
        <taxon>Oryzinae</taxon>
        <taxon>Oryza</taxon>
    </lineage>
</organism>
<reference evidence="2" key="2">
    <citation type="submission" date="2018-04" db="EMBL/GenBank/DDBJ databases">
        <title>OnivRS2 (Oryza nivara Reference Sequence Version 2).</title>
        <authorList>
            <person name="Zhang J."/>
            <person name="Kudrna D."/>
            <person name="Lee S."/>
            <person name="Talag J."/>
            <person name="Rajasekar S."/>
            <person name="Welchert J."/>
            <person name="Hsing Y.-I."/>
            <person name="Wing R.A."/>
        </authorList>
    </citation>
    <scope>NUCLEOTIDE SEQUENCE [LARGE SCALE GENOMIC DNA]</scope>
    <source>
        <strain evidence="2">SL10</strain>
    </source>
</reference>
<feature type="region of interest" description="Disordered" evidence="1">
    <location>
        <begin position="1"/>
        <end position="24"/>
    </location>
</feature>
<sequence>MSMSGGGLTSSRCGAWRGRREPRRRPSMAEVFLPLALGVAQIDVRLGNRGSRRLGGVMSEGRMETH</sequence>
<dbReference type="HOGENOM" id="CLU_2835576_0_0_1"/>
<proteinExistence type="predicted"/>
<keyword evidence="3" id="KW-1185">Reference proteome</keyword>
<dbReference type="AlphaFoldDB" id="A0A0E0HTP7"/>
<name>A0A0E0HTP7_ORYNI</name>
<dbReference type="Proteomes" id="UP000006591">
    <property type="component" value="Chromosome 6"/>
</dbReference>
<evidence type="ECO:0000313" key="3">
    <source>
        <dbReference type="Proteomes" id="UP000006591"/>
    </source>
</evidence>
<dbReference type="Gramene" id="ONIVA06G25350.1">
    <property type="protein sequence ID" value="ONIVA06G25350.1"/>
    <property type="gene ID" value="ONIVA06G25350"/>
</dbReference>
<protein>
    <submittedName>
        <fullName evidence="2">Uncharacterized protein</fullName>
    </submittedName>
</protein>
<evidence type="ECO:0000313" key="2">
    <source>
        <dbReference type="EnsemblPlants" id="ONIVA06G25350.1"/>
    </source>
</evidence>
<accession>A0A0E0HTP7</accession>
<dbReference type="EnsemblPlants" id="ONIVA06G25350.1">
    <property type="protein sequence ID" value="ONIVA06G25350.1"/>
    <property type="gene ID" value="ONIVA06G25350"/>
</dbReference>